<comment type="caution">
    <text evidence="1">The sequence shown here is derived from an EMBL/GenBank/DDBJ whole genome shotgun (WGS) entry which is preliminary data.</text>
</comment>
<dbReference type="Proteomes" id="UP000838160">
    <property type="component" value="Unassembled WGS sequence"/>
</dbReference>
<sequence>MELYLESAVVQAGSHVICVAEMCEAFKKGRKHKYAMLFTFQETVKSEGVARSISTTAGTMGVKIDDPVARYFLRQLKDLNFPVRRANSIGEEDQVEVINRFENRSGGKHLYIVRVNHDDYFGFVQLDRNMPTADRHAIVSNVNDTNAFNLPSELGQLFLVANH</sequence>
<proteinExistence type="predicted"/>
<evidence type="ECO:0000313" key="2">
    <source>
        <dbReference type="Proteomes" id="UP000838160"/>
    </source>
</evidence>
<evidence type="ECO:0000313" key="1">
    <source>
        <dbReference type="EMBL" id="CAH0529715.1"/>
    </source>
</evidence>
<gene>
    <name evidence="1" type="ORF">VHP8226_03471</name>
</gene>
<name>A0ABM8ZME9_9VIBR</name>
<dbReference type="EMBL" id="CAKLCM010000003">
    <property type="protein sequence ID" value="CAH0529715.1"/>
    <property type="molecule type" value="Genomic_DNA"/>
</dbReference>
<keyword evidence="2" id="KW-1185">Reference proteome</keyword>
<protein>
    <submittedName>
        <fullName evidence="1">Uncharacterized protein</fullName>
    </submittedName>
</protein>
<accession>A0ABM8ZME9</accession>
<reference evidence="1" key="1">
    <citation type="submission" date="2021-12" db="EMBL/GenBank/DDBJ databases">
        <authorList>
            <person name="Rodrigo-Torres L."/>
            <person name="Arahal R. D."/>
            <person name="Lucena T."/>
        </authorList>
    </citation>
    <scope>NUCLEOTIDE SEQUENCE</scope>
    <source>
        <strain evidence="1">CECT 8226</strain>
    </source>
</reference>
<organism evidence="1 2">
    <name type="scientific">Vibrio hippocampi</name>
    <dbReference type="NCBI Taxonomy" id="654686"/>
    <lineage>
        <taxon>Bacteria</taxon>
        <taxon>Pseudomonadati</taxon>
        <taxon>Pseudomonadota</taxon>
        <taxon>Gammaproteobacteria</taxon>
        <taxon>Vibrionales</taxon>
        <taxon>Vibrionaceae</taxon>
        <taxon>Vibrio</taxon>
    </lineage>
</organism>
<dbReference type="RefSeq" id="WP_237486291.1">
    <property type="nucleotide sequence ID" value="NZ_CAKLCM010000003.1"/>
</dbReference>